<dbReference type="AlphaFoldDB" id="A0A3P5XII4"/>
<evidence type="ECO:0000313" key="2">
    <source>
        <dbReference type="Proteomes" id="UP000277498"/>
    </source>
</evidence>
<keyword evidence="2" id="KW-1185">Reference proteome</keyword>
<dbReference type="Proteomes" id="UP000277498">
    <property type="component" value="Unassembled WGS sequence"/>
</dbReference>
<gene>
    <name evidence="1" type="ORF">XINFAN_01886</name>
</gene>
<dbReference type="RefSeq" id="WP_124086297.1">
    <property type="nucleotide sequence ID" value="NZ_UXAW01000060.1"/>
</dbReference>
<evidence type="ECO:0000313" key="1">
    <source>
        <dbReference type="EMBL" id="VDC27463.1"/>
    </source>
</evidence>
<sequence>MALEGKRFRQRLGGEWVVAAAITIRMVACPKNRAADDLFCVLESWPGLSDNRKRLAHLPAPRLRLIALTTDLLPLRALALRMIIMDRRLDLPRRGSADLGLDLLDELGVAPTTLAIAREGYRRTGEMLAPLVALLSLENGLRDEIRDDLLPPEKMIGPLPGWALDMFTREGRAALAKILQNDAGIRQWSCDTLPVAGRVEMLAQALFRVESGMCAQRKDGPVGQMLREMMELECMGLAPDQSATLLGLVSAAIPRLNIVRTEVMGGQPNA</sequence>
<protein>
    <submittedName>
        <fullName evidence="1">Uncharacterized protein</fullName>
    </submittedName>
</protein>
<organism evidence="1 2">
    <name type="scientific">Pseudogemmobacter humi</name>
    <dbReference type="NCBI Taxonomy" id="2483812"/>
    <lineage>
        <taxon>Bacteria</taxon>
        <taxon>Pseudomonadati</taxon>
        <taxon>Pseudomonadota</taxon>
        <taxon>Alphaproteobacteria</taxon>
        <taxon>Rhodobacterales</taxon>
        <taxon>Paracoccaceae</taxon>
        <taxon>Pseudogemmobacter</taxon>
    </lineage>
</organism>
<proteinExistence type="predicted"/>
<dbReference type="EMBL" id="UXAW01000060">
    <property type="protein sequence ID" value="VDC27463.1"/>
    <property type="molecule type" value="Genomic_DNA"/>
</dbReference>
<reference evidence="1 2" key="1">
    <citation type="submission" date="2018-11" db="EMBL/GenBank/DDBJ databases">
        <authorList>
            <person name="Criscuolo A."/>
        </authorList>
    </citation>
    <scope>NUCLEOTIDE SEQUENCE [LARGE SCALE GENOMIC DNA]</scope>
    <source>
        <strain evidence="1">ACIP111625</strain>
    </source>
</reference>
<accession>A0A3P5XII4</accession>
<name>A0A3P5XII4_9RHOB</name>
<dbReference type="OrthoDB" id="8013467at2"/>